<feature type="region of interest" description="Disordered" evidence="1">
    <location>
        <begin position="33"/>
        <end position="63"/>
    </location>
</feature>
<evidence type="ECO:0000256" key="2">
    <source>
        <dbReference type="SAM" id="SignalP"/>
    </source>
</evidence>
<feature type="region of interest" description="Disordered" evidence="1">
    <location>
        <begin position="145"/>
        <end position="192"/>
    </location>
</feature>
<organism evidence="3 4">
    <name type="scientific">Paenibacillus terricola</name>
    <dbReference type="NCBI Taxonomy" id="2763503"/>
    <lineage>
        <taxon>Bacteria</taxon>
        <taxon>Bacillati</taxon>
        <taxon>Bacillota</taxon>
        <taxon>Bacilli</taxon>
        <taxon>Bacillales</taxon>
        <taxon>Paenibacillaceae</taxon>
        <taxon>Paenibacillus</taxon>
    </lineage>
</organism>
<proteinExistence type="predicted"/>
<accession>A0ABR8MZR8</accession>
<feature type="signal peptide" evidence="2">
    <location>
        <begin position="1"/>
        <end position="25"/>
    </location>
</feature>
<name>A0ABR8MZR8_9BACL</name>
<evidence type="ECO:0000313" key="4">
    <source>
        <dbReference type="Proteomes" id="UP000609346"/>
    </source>
</evidence>
<keyword evidence="4" id="KW-1185">Reference proteome</keyword>
<evidence type="ECO:0000256" key="1">
    <source>
        <dbReference type="SAM" id="MobiDB-lite"/>
    </source>
</evidence>
<reference evidence="3 4" key="1">
    <citation type="submission" date="2020-09" db="EMBL/GenBank/DDBJ databases">
        <title>Paenibacillus sp. strain PR3 16S rRNA gene Genome sequencing and assembly.</title>
        <authorList>
            <person name="Kim J."/>
        </authorList>
    </citation>
    <scope>NUCLEOTIDE SEQUENCE [LARGE SCALE GENOMIC DNA]</scope>
    <source>
        <strain evidence="3 4">PR3</strain>
    </source>
</reference>
<dbReference type="EMBL" id="JACXZA010000006">
    <property type="protein sequence ID" value="MBD3921431.1"/>
    <property type="molecule type" value="Genomic_DNA"/>
</dbReference>
<comment type="caution">
    <text evidence="3">The sequence shown here is derived from an EMBL/GenBank/DDBJ whole genome shotgun (WGS) entry which is preliminary data.</text>
</comment>
<evidence type="ECO:0008006" key="5">
    <source>
        <dbReference type="Google" id="ProtNLM"/>
    </source>
</evidence>
<feature type="chain" id="PRO_5045282418" description="LTXXQ motif family protein" evidence="2">
    <location>
        <begin position="26"/>
        <end position="192"/>
    </location>
</feature>
<dbReference type="Proteomes" id="UP000609346">
    <property type="component" value="Unassembled WGS sequence"/>
</dbReference>
<protein>
    <recommendedName>
        <fullName evidence="5">LTXXQ motif family protein</fullName>
    </recommendedName>
</protein>
<evidence type="ECO:0000313" key="3">
    <source>
        <dbReference type="EMBL" id="MBD3921431.1"/>
    </source>
</evidence>
<sequence length="192" mass="21853">MTFRSKSLALGIAAMLLLSTSPSWASAQAIPEADAGPNTEQRQENKGPEGPFGHGHVRHHDEQHQLKRLQYVARYFDIKTEGKDSKQLYEEIQAAKKANPQKWEAFKAEHKAKFEERLKEAAKYFGIATEGKSVEQLHKELKAAREKNPDKWRAFIMEKRAQYDTDRGAQQRQNDSGDKEKQQSKSKEGSAT</sequence>
<dbReference type="RefSeq" id="WP_191205738.1">
    <property type="nucleotide sequence ID" value="NZ_JACXZA010000006.1"/>
</dbReference>
<keyword evidence="2" id="KW-0732">Signal</keyword>
<gene>
    <name evidence="3" type="ORF">H8B09_21860</name>
</gene>